<feature type="region of interest" description="Disordered" evidence="7">
    <location>
        <begin position="632"/>
        <end position="780"/>
    </location>
</feature>
<evidence type="ECO:0000256" key="1">
    <source>
        <dbReference type="ARBA" id="ARBA00005843"/>
    </source>
</evidence>
<feature type="compositionally biased region" description="Polar residues" evidence="7">
    <location>
        <begin position="750"/>
        <end position="761"/>
    </location>
</feature>
<keyword evidence="5" id="KW-0418">Kinase</keyword>
<dbReference type="Proteomes" id="UP000594262">
    <property type="component" value="Unplaced"/>
</dbReference>
<feature type="region of interest" description="Disordered" evidence="7">
    <location>
        <begin position="796"/>
        <end position="826"/>
    </location>
</feature>
<dbReference type="InterPro" id="IPR050940">
    <property type="entry name" value="Actin_reg-Ser/Thr_kinase"/>
</dbReference>
<evidence type="ECO:0000256" key="4">
    <source>
        <dbReference type="ARBA" id="ARBA00022741"/>
    </source>
</evidence>
<dbReference type="GO" id="GO:0005634">
    <property type="term" value="C:nucleus"/>
    <property type="evidence" value="ECO:0007669"/>
    <property type="project" value="TreeGrafter"/>
</dbReference>
<keyword evidence="6" id="KW-0067">ATP-binding</keyword>
<evidence type="ECO:0000313" key="9">
    <source>
        <dbReference type="EnsemblMetazoa" id="CLYHEMP002271.1"/>
    </source>
</evidence>
<dbReference type="GO" id="GO:0005524">
    <property type="term" value="F:ATP binding"/>
    <property type="evidence" value="ECO:0007669"/>
    <property type="project" value="UniProtKB-KW"/>
</dbReference>
<proteinExistence type="inferred from homology"/>
<accession>A0A7M5UT73</accession>
<feature type="region of interest" description="Disordered" evidence="7">
    <location>
        <begin position="1"/>
        <end position="24"/>
    </location>
</feature>
<protein>
    <recommendedName>
        <fullName evidence="8">Protein kinase domain-containing protein</fullName>
    </recommendedName>
</protein>
<dbReference type="GO" id="GO:0005737">
    <property type="term" value="C:cytoplasm"/>
    <property type="evidence" value="ECO:0007669"/>
    <property type="project" value="TreeGrafter"/>
</dbReference>
<dbReference type="GeneID" id="136803494"/>
<evidence type="ECO:0000256" key="7">
    <source>
        <dbReference type="SAM" id="MobiDB-lite"/>
    </source>
</evidence>
<dbReference type="AlphaFoldDB" id="A0A7M5UT73"/>
<feature type="domain" description="Protein kinase" evidence="8">
    <location>
        <begin position="88"/>
        <end position="355"/>
    </location>
</feature>
<evidence type="ECO:0000256" key="3">
    <source>
        <dbReference type="ARBA" id="ARBA00022679"/>
    </source>
</evidence>
<name>A0A7M5UT73_9CNID</name>
<evidence type="ECO:0000256" key="5">
    <source>
        <dbReference type="ARBA" id="ARBA00022777"/>
    </source>
</evidence>
<keyword evidence="3" id="KW-0808">Transferase</keyword>
<evidence type="ECO:0000256" key="2">
    <source>
        <dbReference type="ARBA" id="ARBA00022527"/>
    </source>
</evidence>
<evidence type="ECO:0000259" key="8">
    <source>
        <dbReference type="PROSITE" id="PS50011"/>
    </source>
</evidence>
<dbReference type="RefSeq" id="XP_066916332.1">
    <property type="nucleotide sequence ID" value="XM_067060231.1"/>
</dbReference>
<keyword evidence="2" id="KW-0723">Serine/threonine-protein kinase</keyword>
<reference evidence="9" key="1">
    <citation type="submission" date="2021-01" db="UniProtKB">
        <authorList>
            <consortium name="EnsemblMetazoa"/>
        </authorList>
    </citation>
    <scope>IDENTIFICATION</scope>
</reference>
<sequence>MVVVVSTPNGNHSPLPQNEDLDPVNGPITMASPTEEPLLDEDEEYYNGSMSKRKSLMNDKIAFSIRVQEQLRRMDFSMLNIPIWDHEEFDTGYLAEGFFGTTYKATHKPTKEVLVLKELKDYEDSESISQFLEEIRLCCRLLHPNVIKTKGITFNNEGRVCCLLEYIDGRSLLDLVDSLRLVHANMDVWLAYLDLTLDIARGMNYLHNNGVIHRDLNSNNVLCREIRKNRYEAIIIDFGLSYEKHDWSDLSEEGPSGCVGSVYHIAPELFDDQNCSTKSDVFSFGILICEMISGIPGADPDELPRTTDFGLDEKQLTELVHDCPAEFLNLAVRCCQTNPKHRPQFSDIIKLVDFIIDSLYDSDTNEPKENENESVTITTTLTSLEDDNNSNQVVNESNKETHDEYILDSNLLCSCAGKNSKALLQEDSTGEQFALKTSYDRHGEIQRTSSRRVTRKFFKRCSFCAGRIFDTDKTLYTKPENQTSKDDVIDDTHRMTDDVIKPNNDSETADDFDTDRAKLQLNLDPTPALTVNSPSPPHLPPNLELPSPGIINSYTENLPSPNVNTFYQAGSILRQSKYEISTRTSQLVENTPSRLHTFFTHVLRRRKHHHHQNSDGRRGSKINLHKLFHFASSPKNTSFHPPTSSSTHDSAAHDSPAADSPAQTEHAPSKRRFTFGKTLKISRNEYLNRRKSMPIQMYRRRGSSTTGSPIKEPDAPHFPTLHTKSYSALSTIDRTESKNTFKNRKKTKSHTALNNLNQSQPSLTSKSQSDLSSKTKSQSSLNCFSQLESKNAIKSQSDLSNANLTPIGKNKKSRSFVDLFRKKVSH</sequence>
<dbReference type="PANTHER" id="PTHR46485:SF2">
    <property type="entry name" value="PROTEIN KINASE DOMAIN-CONTAINING PROTEIN"/>
    <property type="match status" value="1"/>
</dbReference>
<evidence type="ECO:0000256" key="6">
    <source>
        <dbReference type="ARBA" id="ARBA00022840"/>
    </source>
</evidence>
<comment type="similarity">
    <text evidence="1">Belongs to the protein kinase superfamily. TKL Ser/Thr protein kinase family.</text>
</comment>
<dbReference type="GO" id="GO:0030036">
    <property type="term" value="P:actin cytoskeleton organization"/>
    <property type="evidence" value="ECO:0007669"/>
    <property type="project" value="TreeGrafter"/>
</dbReference>
<dbReference type="GO" id="GO:0004674">
    <property type="term" value="F:protein serine/threonine kinase activity"/>
    <property type="evidence" value="ECO:0007669"/>
    <property type="project" value="UniProtKB-KW"/>
</dbReference>
<dbReference type="PANTHER" id="PTHR46485">
    <property type="entry name" value="LIM DOMAIN KINASE 1"/>
    <property type="match status" value="1"/>
</dbReference>
<dbReference type="PROSITE" id="PS50011">
    <property type="entry name" value="PROTEIN_KINASE_DOM"/>
    <property type="match status" value="1"/>
</dbReference>
<feature type="compositionally biased region" description="Polar residues" evidence="7">
    <location>
        <begin position="722"/>
        <end position="732"/>
    </location>
</feature>
<keyword evidence="4" id="KW-0547">Nucleotide-binding</keyword>
<dbReference type="Gene3D" id="1.10.510.10">
    <property type="entry name" value="Transferase(Phosphotransferase) domain 1"/>
    <property type="match status" value="1"/>
</dbReference>
<dbReference type="InterPro" id="IPR001245">
    <property type="entry name" value="Ser-Thr/Tyr_kinase_cat_dom"/>
</dbReference>
<organism evidence="9 10">
    <name type="scientific">Clytia hemisphaerica</name>
    <dbReference type="NCBI Taxonomy" id="252671"/>
    <lineage>
        <taxon>Eukaryota</taxon>
        <taxon>Metazoa</taxon>
        <taxon>Cnidaria</taxon>
        <taxon>Hydrozoa</taxon>
        <taxon>Hydroidolina</taxon>
        <taxon>Leptothecata</taxon>
        <taxon>Obeliida</taxon>
        <taxon>Clytiidae</taxon>
        <taxon>Clytia</taxon>
    </lineage>
</organism>
<dbReference type="PRINTS" id="PR00109">
    <property type="entry name" value="TYRKINASE"/>
</dbReference>
<dbReference type="InterPro" id="IPR000719">
    <property type="entry name" value="Prot_kinase_dom"/>
</dbReference>
<dbReference type="EnsemblMetazoa" id="CLYHEMT002271.1">
    <property type="protein sequence ID" value="CLYHEMP002271.1"/>
    <property type="gene ID" value="CLYHEMG002271"/>
</dbReference>
<dbReference type="InterPro" id="IPR011009">
    <property type="entry name" value="Kinase-like_dom_sf"/>
</dbReference>
<feature type="compositionally biased region" description="Low complexity" evidence="7">
    <location>
        <begin position="637"/>
        <end position="662"/>
    </location>
</feature>
<feature type="compositionally biased region" description="Low complexity" evidence="7">
    <location>
        <begin position="762"/>
        <end position="780"/>
    </location>
</feature>
<dbReference type="SUPFAM" id="SSF56112">
    <property type="entry name" value="Protein kinase-like (PK-like)"/>
    <property type="match status" value="1"/>
</dbReference>
<dbReference type="OrthoDB" id="20134at2759"/>
<keyword evidence="10" id="KW-1185">Reference proteome</keyword>
<feature type="compositionally biased region" description="Polar residues" evidence="7">
    <location>
        <begin position="1"/>
        <end position="16"/>
    </location>
</feature>
<dbReference type="Pfam" id="PF07714">
    <property type="entry name" value="PK_Tyr_Ser-Thr"/>
    <property type="match status" value="1"/>
</dbReference>
<evidence type="ECO:0000313" key="10">
    <source>
        <dbReference type="Proteomes" id="UP000594262"/>
    </source>
</evidence>